<name>A0A2P1ELI8_9VIRU</name>
<evidence type="ECO:0000313" key="1">
    <source>
        <dbReference type="EMBL" id="AVL94739.1"/>
    </source>
</evidence>
<gene>
    <name evidence="1" type="ORF">mc_353</name>
</gene>
<proteinExistence type="predicted"/>
<keyword evidence="2" id="KW-1185">Reference proteome</keyword>
<organism evidence="1 2">
    <name type="scientific">Moumouvirus australiensis</name>
    <dbReference type="NCBI Taxonomy" id="2109587"/>
    <lineage>
        <taxon>Viruses</taxon>
        <taxon>Varidnaviria</taxon>
        <taxon>Bamfordvirae</taxon>
        <taxon>Nucleocytoviricota</taxon>
        <taxon>Megaviricetes</taxon>
        <taxon>Imitervirales</taxon>
        <taxon>Mimiviridae</taxon>
        <taxon>Megamimivirinae</taxon>
        <taxon>Moumouvirus</taxon>
        <taxon>Moumouvirus australiense</taxon>
    </lineage>
</organism>
<accession>A0A2P1ELI8</accession>
<protein>
    <submittedName>
        <fullName evidence="1">Uncharacterized protein</fullName>
    </submittedName>
</protein>
<evidence type="ECO:0000313" key="2">
    <source>
        <dbReference type="Proteomes" id="UP000289600"/>
    </source>
</evidence>
<sequence length="192" mass="22848">MDKQELKLHEHIEKQRENYTDLTNQSNDSIIYLAKHIFSKPVNKLDEDLTGILLDENMDIEDLFCMLVEFILHGLNILTQGNFNVFDLKSEDDSIIDIIKKYVHSMGFKLFISKKLETDINTVRENPEYYCEILPKPPKYLCFPGWYVLNYRILANIKENNFQYLENLKAIFKTNKGEIYEFYFKCEPKKLI</sequence>
<reference evidence="2" key="1">
    <citation type="submission" date="2018-01" db="EMBL/GenBank/DDBJ databases">
        <title>Testimony of 'menage a trois' revealed by the proteome of Megavirus virophage.</title>
        <authorList>
            <person name="Jeudy S."/>
            <person name="Bertaux L."/>
            <person name="Alempic J.-M."/>
            <person name="Lartigue A."/>
            <person name="Legendre M."/>
            <person name="Philippe N."/>
            <person name="Beucher L."/>
            <person name="Biondi E."/>
            <person name="Juul S."/>
            <person name="Turner D."/>
            <person name="Coute Y."/>
            <person name="Claverie J.-M."/>
            <person name="Abergel C."/>
        </authorList>
    </citation>
    <scope>NUCLEOTIDE SEQUENCE [LARGE SCALE GENOMIC DNA]</scope>
</reference>
<dbReference type="EMBL" id="MG807320">
    <property type="protein sequence ID" value="AVL94739.1"/>
    <property type="molecule type" value="Genomic_DNA"/>
</dbReference>
<dbReference type="Proteomes" id="UP000289600">
    <property type="component" value="Segment"/>
</dbReference>